<dbReference type="CDD" id="cd06193">
    <property type="entry name" value="siderophore_interacting"/>
    <property type="match status" value="1"/>
</dbReference>
<dbReference type="Proteomes" id="UP000621500">
    <property type="component" value="Unassembled WGS sequence"/>
</dbReference>
<proteinExistence type="predicted"/>
<dbReference type="PANTHER" id="PTHR30157:SF0">
    <property type="entry name" value="NADPH-DEPENDENT FERRIC-CHELATE REDUCTASE"/>
    <property type="match status" value="1"/>
</dbReference>
<dbReference type="InterPro" id="IPR017927">
    <property type="entry name" value="FAD-bd_FR_type"/>
</dbReference>
<evidence type="ECO:0000313" key="3">
    <source>
        <dbReference type="Proteomes" id="UP000621500"/>
    </source>
</evidence>
<gene>
    <name evidence="2" type="ORF">Pma05_35580</name>
</gene>
<feature type="domain" description="FAD-binding FR-type" evidence="1">
    <location>
        <begin position="7"/>
        <end position="115"/>
    </location>
</feature>
<evidence type="ECO:0000313" key="2">
    <source>
        <dbReference type="EMBL" id="GIG96985.1"/>
    </source>
</evidence>
<dbReference type="RefSeq" id="WP_203858488.1">
    <property type="nucleotide sequence ID" value="NZ_BAAAZQ010000001.1"/>
</dbReference>
<dbReference type="PROSITE" id="PS51384">
    <property type="entry name" value="FAD_FR"/>
    <property type="match status" value="1"/>
</dbReference>
<sequence>MRSPADLLFLSGTVEEIEAVTHRMRRLRVTGDRLRTIPWLPGQHVRVNVTPPRDWLRRPGDARRSYSVWGLDRDRGSLDLGVLDHGDGPGAAWSRTARPGQSISLSRPEGRLTLRESAYHLFVGDETAAVAFAAMLRALPTRIPAYGVLVTDRPGGEVPLPADRQLPWVYRGDADPADGRTLLQAVRALDLPGEPGSGYLAGEARTCQAVRDHLVRDRGWSRRQIVVKPFWAPGRRGLD</sequence>
<keyword evidence="3" id="KW-1185">Reference proteome</keyword>
<dbReference type="InterPro" id="IPR039261">
    <property type="entry name" value="FNR_nucleotide-bd"/>
</dbReference>
<dbReference type="SUPFAM" id="SSF63380">
    <property type="entry name" value="Riboflavin synthase domain-like"/>
    <property type="match status" value="1"/>
</dbReference>
<dbReference type="InterPro" id="IPR013113">
    <property type="entry name" value="SIP_FAD-bd"/>
</dbReference>
<accession>A0ABQ4EQQ7</accession>
<dbReference type="PANTHER" id="PTHR30157">
    <property type="entry name" value="FERRIC REDUCTASE, NADPH-DEPENDENT"/>
    <property type="match status" value="1"/>
</dbReference>
<protein>
    <recommendedName>
        <fullName evidence="1">FAD-binding FR-type domain-containing protein</fullName>
    </recommendedName>
</protein>
<comment type="caution">
    <text evidence="2">The sequence shown here is derived from an EMBL/GenBank/DDBJ whole genome shotgun (WGS) entry which is preliminary data.</text>
</comment>
<dbReference type="EMBL" id="BONX01000023">
    <property type="protein sequence ID" value="GIG96985.1"/>
    <property type="molecule type" value="Genomic_DNA"/>
</dbReference>
<dbReference type="InterPro" id="IPR007037">
    <property type="entry name" value="SIP_rossman_dom"/>
</dbReference>
<dbReference type="Pfam" id="PF08021">
    <property type="entry name" value="FAD_binding_9"/>
    <property type="match status" value="1"/>
</dbReference>
<evidence type="ECO:0000259" key="1">
    <source>
        <dbReference type="PROSITE" id="PS51384"/>
    </source>
</evidence>
<dbReference type="Pfam" id="PF04954">
    <property type="entry name" value="SIP"/>
    <property type="match status" value="1"/>
</dbReference>
<dbReference type="Gene3D" id="2.40.30.10">
    <property type="entry name" value="Translation factors"/>
    <property type="match status" value="1"/>
</dbReference>
<dbReference type="Gene3D" id="3.40.50.80">
    <property type="entry name" value="Nucleotide-binding domain of ferredoxin-NADP reductase (FNR) module"/>
    <property type="match status" value="1"/>
</dbReference>
<dbReference type="InterPro" id="IPR039374">
    <property type="entry name" value="SIP_fam"/>
</dbReference>
<dbReference type="InterPro" id="IPR017938">
    <property type="entry name" value="Riboflavin_synthase-like_b-brl"/>
</dbReference>
<name>A0ABQ4EQQ7_9ACTN</name>
<reference evidence="2 3" key="1">
    <citation type="submission" date="2021-01" db="EMBL/GenBank/DDBJ databases">
        <title>Whole genome shotgun sequence of Plantactinospora mayteni NBRC 109088.</title>
        <authorList>
            <person name="Komaki H."/>
            <person name="Tamura T."/>
        </authorList>
    </citation>
    <scope>NUCLEOTIDE SEQUENCE [LARGE SCALE GENOMIC DNA]</scope>
    <source>
        <strain evidence="2 3">NBRC 109088</strain>
    </source>
</reference>
<organism evidence="2 3">
    <name type="scientific">Plantactinospora mayteni</name>
    <dbReference type="NCBI Taxonomy" id="566021"/>
    <lineage>
        <taxon>Bacteria</taxon>
        <taxon>Bacillati</taxon>
        <taxon>Actinomycetota</taxon>
        <taxon>Actinomycetes</taxon>
        <taxon>Micromonosporales</taxon>
        <taxon>Micromonosporaceae</taxon>
        <taxon>Plantactinospora</taxon>
    </lineage>
</organism>